<dbReference type="AlphaFoldDB" id="A0A380WE31"/>
<dbReference type="EC" id="2.4.2.4" evidence="3 7"/>
<dbReference type="InterPro" id="IPR035902">
    <property type="entry name" value="Nuc_phospho_transferase"/>
</dbReference>
<evidence type="ECO:0000256" key="5">
    <source>
        <dbReference type="ARBA" id="ARBA00022679"/>
    </source>
</evidence>
<dbReference type="InterPro" id="IPR036566">
    <property type="entry name" value="PYNP-like_C_sf"/>
</dbReference>
<comment type="function">
    <text evidence="7">The enzymes which catalyze the reversible phosphorolysis of pyrimidine nucleosides are involved in the degradation of these compounds and in their utilization as carbon and energy sources, or in the rescue of pyrimidine bases for nucleotide synthesis.</text>
</comment>
<dbReference type="GO" id="GO:0006206">
    <property type="term" value="P:pyrimidine nucleobase metabolic process"/>
    <property type="evidence" value="ECO:0007669"/>
    <property type="project" value="InterPro"/>
</dbReference>
<evidence type="ECO:0000313" key="10">
    <source>
        <dbReference type="Proteomes" id="UP000254701"/>
    </source>
</evidence>
<dbReference type="NCBIfam" id="NF004490">
    <property type="entry name" value="PRK05820.1"/>
    <property type="match status" value="1"/>
</dbReference>
<sequence length="439" mass="45275">MLPQEIIRRKRDGKALSADEIKAFVQGITSGAVSEGQIAAFGMAVFFNGMSRDEAVALTTAMRDSGDVLDWSDLPGPATDKHSTGGVGDNVSLMLAPIVAACGAYVPMISGRGLGHTGGTLDKMDSIPGYASQPDLALFRRTVREAGCAIIGQTSDLAPADKRFYGVRDVTATVESVPLITASILSKKLAAGLGSLVLDVKIGNGAFMEKARDAATLATSLVEVANGAGLRTTALITGMNEPLASAAGNAVEVRNAVDFLTGRFRDPHLEEVTMALAAEMLLSAGRASSQREGLQRARTALDDGTAADIFGRMVSILGGPADVVAKPGKYLPKADVELLVKAPRNGFVSAIATRDVGLTVVALGGGRTRPDDKVDHAVGITGLLPVGAEVRAGDALARVHARSPLAAETAAASVLAAYTLDDSRPAAAKVIARRIAPRS</sequence>
<feature type="domain" description="Pyrimidine nucleoside phosphorylase C-terminal" evidence="8">
    <location>
        <begin position="347"/>
        <end position="421"/>
    </location>
</feature>
<dbReference type="Proteomes" id="UP000254701">
    <property type="component" value="Unassembled WGS sequence"/>
</dbReference>
<evidence type="ECO:0000313" key="9">
    <source>
        <dbReference type="EMBL" id="SUU86938.1"/>
    </source>
</evidence>
<comment type="pathway">
    <text evidence="7">Pyrimidine metabolism; dTMP biosynthesis via salvage pathway; dTMP from thymine: step 1/2.</text>
</comment>
<dbReference type="Gene3D" id="3.40.1030.10">
    <property type="entry name" value="Nucleoside phosphorylase/phosphoribosyltransferase catalytic domain"/>
    <property type="match status" value="1"/>
</dbReference>
<dbReference type="GO" id="GO:0005829">
    <property type="term" value="C:cytosol"/>
    <property type="evidence" value="ECO:0007669"/>
    <property type="project" value="TreeGrafter"/>
</dbReference>
<evidence type="ECO:0000259" key="8">
    <source>
        <dbReference type="SMART" id="SM00941"/>
    </source>
</evidence>
<dbReference type="UniPathway" id="UPA00578">
    <property type="reaction ID" value="UER00638"/>
</dbReference>
<gene>
    <name evidence="7 9" type="primary">deoA</name>
    <name evidence="9" type="ORF">NCTC10684_00126</name>
</gene>
<evidence type="ECO:0000256" key="6">
    <source>
        <dbReference type="ARBA" id="ARBA00048550"/>
    </source>
</evidence>
<dbReference type="InterPro" id="IPR013465">
    <property type="entry name" value="Thymidine_Pase"/>
</dbReference>
<dbReference type="HAMAP" id="MF_01628">
    <property type="entry name" value="Thymid_phosp"/>
    <property type="match status" value="1"/>
</dbReference>
<dbReference type="NCBIfam" id="TIGR02644">
    <property type="entry name" value="Y_phosphoryl"/>
    <property type="match status" value="1"/>
</dbReference>
<dbReference type="InterPro" id="IPR000312">
    <property type="entry name" value="Glycosyl_Trfase_fam3"/>
</dbReference>
<reference evidence="9 10" key="1">
    <citation type="submission" date="2018-06" db="EMBL/GenBank/DDBJ databases">
        <authorList>
            <consortium name="Pathogen Informatics"/>
            <person name="Doyle S."/>
        </authorList>
    </citation>
    <scope>NUCLEOTIDE SEQUENCE [LARGE SCALE GENOMIC DNA]</scope>
    <source>
        <strain evidence="9 10">NCTC10684</strain>
    </source>
</reference>
<organism evidence="9 10">
    <name type="scientific">Aminobacter aminovorans</name>
    <name type="common">Chelatobacter heintzii</name>
    <dbReference type="NCBI Taxonomy" id="83263"/>
    <lineage>
        <taxon>Bacteria</taxon>
        <taxon>Pseudomonadati</taxon>
        <taxon>Pseudomonadota</taxon>
        <taxon>Alphaproteobacteria</taxon>
        <taxon>Hyphomicrobiales</taxon>
        <taxon>Phyllobacteriaceae</taxon>
        <taxon>Aminobacter</taxon>
    </lineage>
</organism>
<dbReference type="PIRSF" id="PIRSF000478">
    <property type="entry name" value="TP_PyNP"/>
    <property type="match status" value="1"/>
</dbReference>
<dbReference type="InterPro" id="IPR017872">
    <property type="entry name" value="Pyrmidine_PPase_CS"/>
</dbReference>
<dbReference type="PROSITE" id="PS00647">
    <property type="entry name" value="THYMID_PHOSPHORYLASE"/>
    <property type="match status" value="1"/>
</dbReference>
<evidence type="ECO:0000256" key="2">
    <source>
        <dbReference type="ARBA" id="ARBA00011738"/>
    </source>
</evidence>
<comment type="similarity">
    <text evidence="1 7">Belongs to the thymidine/pyrimidine-nucleoside phosphorylase family.</text>
</comment>
<dbReference type="NCBIfam" id="TIGR02643">
    <property type="entry name" value="T_phosphoryl"/>
    <property type="match status" value="1"/>
</dbReference>
<dbReference type="Gene3D" id="3.90.1170.30">
    <property type="entry name" value="Pyrimidine nucleoside phosphorylase-like, C-terminal domain"/>
    <property type="match status" value="1"/>
</dbReference>
<dbReference type="SUPFAM" id="SSF54680">
    <property type="entry name" value="Pyrimidine nucleoside phosphorylase C-terminal domain"/>
    <property type="match status" value="1"/>
</dbReference>
<dbReference type="Pfam" id="PF02885">
    <property type="entry name" value="Glycos_trans_3N"/>
    <property type="match status" value="1"/>
</dbReference>
<dbReference type="PANTHER" id="PTHR10515:SF0">
    <property type="entry name" value="THYMIDINE PHOSPHORYLASE"/>
    <property type="match status" value="1"/>
</dbReference>
<keyword evidence="5 7" id="KW-0808">Transferase</keyword>
<dbReference type="Pfam" id="PF00591">
    <property type="entry name" value="Glycos_transf_3"/>
    <property type="match status" value="1"/>
</dbReference>
<accession>A0A380WE31</accession>
<dbReference type="InterPro" id="IPR036320">
    <property type="entry name" value="Glycosyl_Trfase_fam3_N_dom_sf"/>
</dbReference>
<dbReference type="RefSeq" id="WP_115729471.1">
    <property type="nucleotide sequence ID" value="NZ_BAAAVY010000011.1"/>
</dbReference>
<protein>
    <recommendedName>
        <fullName evidence="3 7">Thymidine phosphorylase</fullName>
        <ecNumber evidence="3 7">2.4.2.4</ecNumber>
    </recommendedName>
    <alternativeName>
        <fullName evidence="7">TdRPase</fullName>
    </alternativeName>
</protein>
<proteinExistence type="inferred from homology"/>
<dbReference type="SMART" id="SM00941">
    <property type="entry name" value="PYNP_C"/>
    <property type="match status" value="1"/>
</dbReference>
<dbReference type="OrthoDB" id="9763887at2"/>
<dbReference type="SUPFAM" id="SSF52418">
    <property type="entry name" value="Nucleoside phosphorylase/phosphoribosyltransferase catalytic domain"/>
    <property type="match status" value="1"/>
</dbReference>
<dbReference type="PANTHER" id="PTHR10515">
    <property type="entry name" value="THYMIDINE PHOSPHORYLASE"/>
    <property type="match status" value="1"/>
</dbReference>
<comment type="catalytic activity">
    <reaction evidence="6 7">
        <text>thymidine + phosphate = 2-deoxy-alpha-D-ribose 1-phosphate + thymine</text>
        <dbReference type="Rhea" id="RHEA:16037"/>
        <dbReference type="ChEBI" id="CHEBI:17748"/>
        <dbReference type="ChEBI" id="CHEBI:17821"/>
        <dbReference type="ChEBI" id="CHEBI:43474"/>
        <dbReference type="ChEBI" id="CHEBI:57259"/>
        <dbReference type="EC" id="2.4.2.4"/>
    </reaction>
</comment>
<dbReference type="InterPro" id="IPR017459">
    <property type="entry name" value="Glycosyl_Trfase_fam3_N_dom"/>
</dbReference>
<dbReference type="GO" id="GO:0004645">
    <property type="term" value="F:1,4-alpha-oligoglucan phosphorylase activity"/>
    <property type="evidence" value="ECO:0007669"/>
    <property type="project" value="InterPro"/>
</dbReference>
<name>A0A380WE31_AMIAI</name>
<dbReference type="FunFam" id="3.40.1030.10:FF:000001">
    <property type="entry name" value="Thymidine phosphorylase"/>
    <property type="match status" value="1"/>
</dbReference>
<dbReference type="SUPFAM" id="SSF47648">
    <property type="entry name" value="Nucleoside phosphorylase/phosphoribosyltransferase N-terminal domain"/>
    <property type="match status" value="1"/>
</dbReference>
<dbReference type="GO" id="GO:0046104">
    <property type="term" value="P:thymidine metabolic process"/>
    <property type="evidence" value="ECO:0007669"/>
    <property type="project" value="UniProtKB-UniRule"/>
</dbReference>
<dbReference type="Gene3D" id="1.20.970.10">
    <property type="entry name" value="Transferase, Pyrimidine Nucleoside Phosphorylase, Chain C"/>
    <property type="match status" value="1"/>
</dbReference>
<keyword evidence="4 7" id="KW-0328">Glycosyltransferase</keyword>
<evidence type="ECO:0000256" key="7">
    <source>
        <dbReference type="HAMAP-Rule" id="MF_01628"/>
    </source>
</evidence>
<dbReference type="InterPro" id="IPR018090">
    <property type="entry name" value="Pyrmidine_PPas_bac/euk"/>
</dbReference>
<dbReference type="InterPro" id="IPR000053">
    <property type="entry name" value="Thymidine/pyrmidine_PPase"/>
</dbReference>
<dbReference type="GO" id="GO:0009032">
    <property type="term" value="F:thymidine phosphorylase activity"/>
    <property type="evidence" value="ECO:0007669"/>
    <property type="project" value="UniProtKB-UniRule"/>
</dbReference>
<dbReference type="EMBL" id="UFSM01000001">
    <property type="protein sequence ID" value="SUU86938.1"/>
    <property type="molecule type" value="Genomic_DNA"/>
</dbReference>
<evidence type="ECO:0000256" key="1">
    <source>
        <dbReference type="ARBA" id="ARBA00006915"/>
    </source>
</evidence>
<dbReference type="Pfam" id="PF07831">
    <property type="entry name" value="PYNP_C"/>
    <property type="match status" value="1"/>
</dbReference>
<dbReference type="InterPro" id="IPR013102">
    <property type="entry name" value="PYNP_C"/>
</dbReference>
<evidence type="ECO:0000256" key="4">
    <source>
        <dbReference type="ARBA" id="ARBA00022676"/>
    </source>
</evidence>
<comment type="subunit">
    <text evidence="2 7">Homodimer.</text>
</comment>
<evidence type="ECO:0000256" key="3">
    <source>
        <dbReference type="ARBA" id="ARBA00011892"/>
    </source>
</evidence>